<accession>A0A6A6JVN1</accession>
<dbReference type="PANTHER" id="PTHR37540:SF5">
    <property type="entry name" value="TRANSCRIPTION FACTOR DOMAIN-CONTAINING PROTEIN"/>
    <property type="match status" value="1"/>
</dbReference>
<dbReference type="OrthoDB" id="415825at2759"/>
<feature type="compositionally biased region" description="Basic and acidic residues" evidence="1">
    <location>
        <begin position="77"/>
        <end position="86"/>
    </location>
</feature>
<gene>
    <name evidence="2" type="ORF">EI97DRAFT_411741</name>
</gene>
<sequence>MLSPISTGSQSAQSEGASTSSSVLSPPSPLSPSSPQKEAAPRKKRGRPRMDPQQTRAAQRRGKGSPEVQFLTATHPSEFKSAENKKTVRSGAMKHYRSQYKDHGKKKKTQDDTASSCTPVAGPNVEGWPSRTMPTAGHSDHQHPLPRAWAGWRKEILNPEASAAMVPHTPRSQHVVSSVSPSMAIVKEVDYEENDSHEQEMMQMLVHDLRIMTIGDGVDSFCVFPQFRSAELNSMNLVRECLRAFATPATIARWKPLMMVHEHILLSSTAIASTWIDMQTRISGDTRRTMLLKGEVISWINQRLRDPAQQFQDSTLMIILQLLVGEMWSCDEETLRIHEKGIARLINHRGGMTGLGGAGAMAEVAASCCQHTDIICGASPLPLFQEWESMMPTPVEDIAGIPWSPLFSPRLEFSSLRLGPRCSPETYDLLCAMRYITDLFIEHMEKDPIRELESDEVVDMTSPNRRQQEYDTKIDPIYQHLLDLPSASIPGLSTSNDWVYEACRIAAIIHATAIIRRVPFHVAAEGSERGRRMTDDLYAALELSNTQNVWGNLAGVLYWVSLVGVSAARTPKAVELCRLPGKQAAQPHDEAWVRRCFVMYATRTMLILIFQHPLPVVLSQRKMLRIQELVGRGYASSKL</sequence>
<protein>
    <recommendedName>
        <fullName evidence="4">Tachykinin family protein</fullName>
    </recommendedName>
</protein>
<organism evidence="2 3">
    <name type="scientific">Westerdykella ornata</name>
    <dbReference type="NCBI Taxonomy" id="318751"/>
    <lineage>
        <taxon>Eukaryota</taxon>
        <taxon>Fungi</taxon>
        <taxon>Dikarya</taxon>
        <taxon>Ascomycota</taxon>
        <taxon>Pezizomycotina</taxon>
        <taxon>Dothideomycetes</taxon>
        <taxon>Pleosporomycetidae</taxon>
        <taxon>Pleosporales</taxon>
        <taxon>Sporormiaceae</taxon>
        <taxon>Westerdykella</taxon>
    </lineage>
</organism>
<evidence type="ECO:0008006" key="4">
    <source>
        <dbReference type="Google" id="ProtNLM"/>
    </source>
</evidence>
<dbReference type="EMBL" id="ML986485">
    <property type="protein sequence ID" value="KAF2280447.1"/>
    <property type="molecule type" value="Genomic_DNA"/>
</dbReference>
<proteinExistence type="predicted"/>
<keyword evidence="3" id="KW-1185">Reference proteome</keyword>
<evidence type="ECO:0000313" key="3">
    <source>
        <dbReference type="Proteomes" id="UP000800097"/>
    </source>
</evidence>
<name>A0A6A6JVN1_WESOR</name>
<dbReference type="AlphaFoldDB" id="A0A6A6JVN1"/>
<evidence type="ECO:0000256" key="1">
    <source>
        <dbReference type="SAM" id="MobiDB-lite"/>
    </source>
</evidence>
<evidence type="ECO:0000313" key="2">
    <source>
        <dbReference type="EMBL" id="KAF2280447.1"/>
    </source>
</evidence>
<dbReference type="Proteomes" id="UP000800097">
    <property type="component" value="Unassembled WGS sequence"/>
</dbReference>
<dbReference type="GeneID" id="54549916"/>
<feature type="region of interest" description="Disordered" evidence="1">
    <location>
        <begin position="1"/>
        <end position="143"/>
    </location>
</feature>
<feature type="compositionally biased region" description="Basic residues" evidence="1">
    <location>
        <begin position="92"/>
        <end position="108"/>
    </location>
</feature>
<dbReference type="PANTHER" id="PTHR37540">
    <property type="entry name" value="TRANSCRIPTION FACTOR (ACR-2), PUTATIVE-RELATED-RELATED"/>
    <property type="match status" value="1"/>
</dbReference>
<reference evidence="2" key="1">
    <citation type="journal article" date="2020" name="Stud. Mycol.">
        <title>101 Dothideomycetes genomes: a test case for predicting lifestyles and emergence of pathogens.</title>
        <authorList>
            <person name="Haridas S."/>
            <person name="Albert R."/>
            <person name="Binder M."/>
            <person name="Bloem J."/>
            <person name="Labutti K."/>
            <person name="Salamov A."/>
            <person name="Andreopoulos B."/>
            <person name="Baker S."/>
            <person name="Barry K."/>
            <person name="Bills G."/>
            <person name="Bluhm B."/>
            <person name="Cannon C."/>
            <person name="Castanera R."/>
            <person name="Culley D."/>
            <person name="Daum C."/>
            <person name="Ezra D."/>
            <person name="Gonzalez J."/>
            <person name="Henrissat B."/>
            <person name="Kuo A."/>
            <person name="Liang C."/>
            <person name="Lipzen A."/>
            <person name="Lutzoni F."/>
            <person name="Magnuson J."/>
            <person name="Mondo S."/>
            <person name="Nolan M."/>
            <person name="Ohm R."/>
            <person name="Pangilinan J."/>
            <person name="Park H.-J."/>
            <person name="Ramirez L."/>
            <person name="Alfaro M."/>
            <person name="Sun H."/>
            <person name="Tritt A."/>
            <person name="Yoshinaga Y."/>
            <person name="Zwiers L.-H."/>
            <person name="Turgeon B."/>
            <person name="Goodwin S."/>
            <person name="Spatafora J."/>
            <person name="Crous P."/>
            <person name="Grigoriev I."/>
        </authorList>
    </citation>
    <scope>NUCLEOTIDE SEQUENCE</scope>
    <source>
        <strain evidence="2">CBS 379.55</strain>
    </source>
</reference>
<dbReference type="RefSeq" id="XP_033657985.1">
    <property type="nucleotide sequence ID" value="XM_033796741.1"/>
</dbReference>
<feature type="compositionally biased region" description="Low complexity" evidence="1">
    <location>
        <begin position="1"/>
        <end position="25"/>
    </location>
</feature>